<accession>A0ABU9K2I0</accession>
<dbReference type="EMBL" id="JBBYAK010000002">
    <property type="protein sequence ID" value="MEL3959353.1"/>
    <property type="molecule type" value="Genomic_DNA"/>
</dbReference>
<gene>
    <name evidence="1" type="ORF">NST17_19560</name>
</gene>
<evidence type="ECO:0000313" key="2">
    <source>
        <dbReference type="Proteomes" id="UP001459714"/>
    </source>
</evidence>
<dbReference type="Proteomes" id="UP001459714">
    <property type="component" value="Unassembled WGS sequence"/>
</dbReference>
<name>A0ABU9K2I0_9BACI</name>
<protein>
    <submittedName>
        <fullName evidence="1">Uncharacterized protein</fullName>
    </submittedName>
</protein>
<dbReference type="RefSeq" id="WP_342020991.1">
    <property type="nucleotide sequence ID" value="NZ_JBBYAK010000002.1"/>
</dbReference>
<organism evidence="1 2">
    <name type="scientific">Caldifermentibacillus hisashii</name>
    <dbReference type="NCBI Taxonomy" id="996558"/>
    <lineage>
        <taxon>Bacteria</taxon>
        <taxon>Bacillati</taxon>
        <taxon>Bacillota</taxon>
        <taxon>Bacilli</taxon>
        <taxon>Bacillales</taxon>
        <taxon>Bacillaceae</taxon>
        <taxon>Caldifermentibacillus</taxon>
    </lineage>
</organism>
<sequence length="53" mass="6158">MFKKLLIKRLSKDEKEAFNSLKQILYPITDNETYKLLKTARKLSKAGSNKGEK</sequence>
<proteinExistence type="predicted"/>
<evidence type="ECO:0000313" key="1">
    <source>
        <dbReference type="EMBL" id="MEL3959353.1"/>
    </source>
</evidence>
<keyword evidence="2" id="KW-1185">Reference proteome</keyword>
<comment type="caution">
    <text evidence="1">The sequence shown here is derived from an EMBL/GenBank/DDBJ whole genome shotgun (WGS) entry which is preliminary data.</text>
</comment>
<reference evidence="1 2" key="1">
    <citation type="submission" date="2024-03" db="EMBL/GenBank/DDBJ databases">
        <title>Bacilli Hybrid Assemblies.</title>
        <authorList>
            <person name="Kovac J."/>
        </authorList>
    </citation>
    <scope>NUCLEOTIDE SEQUENCE [LARGE SCALE GENOMIC DNA]</scope>
    <source>
        <strain evidence="1 2">FSL M8-0022</strain>
    </source>
</reference>